<comment type="function">
    <text evidence="3">Required for maturation of urease via the functional incorporation of the urease nickel metallocenter.</text>
</comment>
<evidence type="ECO:0000256" key="3">
    <source>
        <dbReference type="HAMAP-Rule" id="MF_01384"/>
    </source>
</evidence>
<dbReference type="Proteomes" id="UP000321201">
    <property type="component" value="Unassembled WGS sequence"/>
</dbReference>
<comment type="subcellular location">
    <subcellularLocation>
        <location evidence="3">Cytoplasm</location>
    </subcellularLocation>
</comment>
<sequence length="281" mass="30578">MIPREQVAATGWHGALTLRYDRDGPRTRLVERAHSGPLAVQKPFYPEGEAVCHTVPLHPPAGLAGGDRLDLCVQLMSGAHALLTTPGANKWYRSAGPEAAQRLRFDVEDDATLEWLPQETIVFDQARAVMHCDVHLKERSRYIGWEILCLGRTARGERFSRGTVKLSTRLWRNGRPLWLEQGILAGGGPVLTSPAGLAGQPVCGTLLAIADHIPPELLERCRDVAPAQSCAGGITALPGLLVARFLGPSGQAARRYFGQLWALIRPALCGRAACPPRIWNT</sequence>
<evidence type="ECO:0000256" key="2">
    <source>
        <dbReference type="ARBA" id="ARBA00023186"/>
    </source>
</evidence>
<comment type="caution">
    <text evidence="4">The sequence shown here is derived from an EMBL/GenBank/DDBJ whole genome shotgun (WGS) entry which is preliminary data.</text>
</comment>
<dbReference type="GO" id="GO:0005737">
    <property type="term" value="C:cytoplasm"/>
    <property type="evidence" value="ECO:0007669"/>
    <property type="project" value="UniProtKB-SubCell"/>
</dbReference>
<protein>
    <recommendedName>
        <fullName evidence="3">Urease accessory protein UreD</fullName>
    </recommendedName>
</protein>
<dbReference type="PANTHER" id="PTHR33643:SF1">
    <property type="entry name" value="UREASE ACCESSORY PROTEIN D"/>
    <property type="match status" value="1"/>
</dbReference>
<comment type="subunit">
    <text evidence="3">UreD, UreF and UreG form a complex that acts as a GTP-hydrolysis-dependent molecular chaperone, activating the urease apoprotein by helping to assemble the nickel containing metallocenter of UreC. The UreE protein probably delivers the nickel.</text>
</comment>
<dbReference type="HAMAP" id="MF_01384">
    <property type="entry name" value="UreD"/>
    <property type="match status" value="1"/>
</dbReference>
<organism evidence="4 5">
    <name type="scientific">Pelomicrobium methylotrophicum</name>
    <dbReference type="NCBI Taxonomy" id="2602750"/>
    <lineage>
        <taxon>Bacteria</taxon>
        <taxon>Pseudomonadati</taxon>
        <taxon>Pseudomonadota</taxon>
        <taxon>Hydrogenophilia</taxon>
        <taxon>Hydrogenophilia incertae sedis</taxon>
        <taxon>Pelomicrobium</taxon>
    </lineage>
</organism>
<name>A0A5C7EK17_9PROT</name>
<dbReference type="Pfam" id="PF01774">
    <property type="entry name" value="UreD"/>
    <property type="match status" value="1"/>
</dbReference>
<dbReference type="GO" id="GO:0016151">
    <property type="term" value="F:nickel cation binding"/>
    <property type="evidence" value="ECO:0007669"/>
    <property type="project" value="UniProtKB-UniRule"/>
</dbReference>
<evidence type="ECO:0000313" key="5">
    <source>
        <dbReference type="Proteomes" id="UP000321201"/>
    </source>
</evidence>
<dbReference type="InParanoid" id="A0A5C7EK17"/>
<dbReference type="EMBL" id="VPFL01000011">
    <property type="protein sequence ID" value="TXF11694.1"/>
    <property type="molecule type" value="Genomic_DNA"/>
</dbReference>
<evidence type="ECO:0000313" key="4">
    <source>
        <dbReference type="EMBL" id="TXF11694.1"/>
    </source>
</evidence>
<dbReference type="OrthoDB" id="9798842at2"/>
<dbReference type="InterPro" id="IPR002669">
    <property type="entry name" value="UreD"/>
</dbReference>
<dbReference type="AlphaFoldDB" id="A0A5C7EK17"/>
<evidence type="ECO:0000256" key="1">
    <source>
        <dbReference type="ARBA" id="ARBA00007177"/>
    </source>
</evidence>
<keyword evidence="2 3" id="KW-0143">Chaperone</keyword>
<keyword evidence="3" id="KW-0996">Nickel insertion</keyword>
<keyword evidence="3" id="KW-0963">Cytoplasm</keyword>
<dbReference type="PANTHER" id="PTHR33643">
    <property type="entry name" value="UREASE ACCESSORY PROTEIN D"/>
    <property type="match status" value="1"/>
</dbReference>
<gene>
    <name evidence="3" type="primary">ureD</name>
    <name evidence="4" type="ORF">FR698_08990</name>
</gene>
<keyword evidence="5" id="KW-1185">Reference proteome</keyword>
<reference evidence="4 5" key="1">
    <citation type="submission" date="2019-08" db="EMBL/GenBank/DDBJ databases">
        <title>Pelomicrobium methylotrophicum gen. nov., sp. nov. a moderately thermophilic, facultatively anaerobic, lithoautotrophic and methylotrophic bacterium isolated from a terrestrial mud volcano.</title>
        <authorList>
            <person name="Slobodkina G.B."/>
            <person name="Merkel A.Y."/>
            <person name="Slobodkin A.I."/>
        </authorList>
    </citation>
    <scope>NUCLEOTIDE SEQUENCE [LARGE SCALE GENOMIC DNA]</scope>
    <source>
        <strain evidence="4 5">SM250</strain>
    </source>
</reference>
<accession>A0A5C7EK17</accession>
<comment type="similarity">
    <text evidence="1 3">Belongs to the UreD family.</text>
</comment>
<dbReference type="RefSeq" id="WP_147799865.1">
    <property type="nucleotide sequence ID" value="NZ_VPFL01000011.1"/>
</dbReference>
<proteinExistence type="inferred from homology"/>